<comment type="caution">
    <text evidence="1">The sequence shown here is derived from an EMBL/GenBank/DDBJ whole genome shotgun (WGS) entry which is preliminary data.</text>
</comment>
<sequence>MVDGNVKVKGNPLYEQLASLVPSQIQDTLLLPSCLSSFREKTLAYLLEEEVAVELEEALVEEVMICQECDQPDARLGLAYATPAEGFVWELVIWVWASCGGWAL</sequence>
<dbReference type="Proteomes" id="UP001367508">
    <property type="component" value="Unassembled WGS sequence"/>
</dbReference>
<evidence type="ECO:0000313" key="1">
    <source>
        <dbReference type="EMBL" id="KAK7362176.1"/>
    </source>
</evidence>
<dbReference type="AlphaFoldDB" id="A0AAN9MX30"/>
<protein>
    <submittedName>
        <fullName evidence="1">Uncharacterized protein</fullName>
    </submittedName>
</protein>
<reference evidence="1 2" key="1">
    <citation type="submission" date="2024-01" db="EMBL/GenBank/DDBJ databases">
        <title>The genomes of 5 underutilized Papilionoideae crops provide insights into root nodulation and disease resistanc.</title>
        <authorList>
            <person name="Jiang F."/>
        </authorList>
    </citation>
    <scope>NUCLEOTIDE SEQUENCE [LARGE SCALE GENOMIC DNA]</scope>
    <source>
        <strain evidence="1">LVBAO_FW01</strain>
        <tissue evidence="1">Leaves</tissue>
    </source>
</reference>
<organism evidence="1 2">
    <name type="scientific">Canavalia gladiata</name>
    <name type="common">Sword bean</name>
    <name type="synonym">Dolichos gladiatus</name>
    <dbReference type="NCBI Taxonomy" id="3824"/>
    <lineage>
        <taxon>Eukaryota</taxon>
        <taxon>Viridiplantae</taxon>
        <taxon>Streptophyta</taxon>
        <taxon>Embryophyta</taxon>
        <taxon>Tracheophyta</taxon>
        <taxon>Spermatophyta</taxon>
        <taxon>Magnoliopsida</taxon>
        <taxon>eudicotyledons</taxon>
        <taxon>Gunneridae</taxon>
        <taxon>Pentapetalae</taxon>
        <taxon>rosids</taxon>
        <taxon>fabids</taxon>
        <taxon>Fabales</taxon>
        <taxon>Fabaceae</taxon>
        <taxon>Papilionoideae</taxon>
        <taxon>50 kb inversion clade</taxon>
        <taxon>NPAAA clade</taxon>
        <taxon>indigoferoid/millettioid clade</taxon>
        <taxon>Phaseoleae</taxon>
        <taxon>Canavalia</taxon>
    </lineage>
</organism>
<keyword evidence="2" id="KW-1185">Reference proteome</keyword>
<gene>
    <name evidence="1" type="ORF">VNO77_04280</name>
</gene>
<evidence type="ECO:0000313" key="2">
    <source>
        <dbReference type="Proteomes" id="UP001367508"/>
    </source>
</evidence>
<accession>A0AAN9MX30</accession>
<name>A0AAN9MX30_CANGL</name>
<proteinExistence type="predicted"/>
<dbReference type="EMBL" id="JAYMYQ010000001">
    <property type="protein sequence ID" value="KAK7362176.1"/>
    <property type="molecule type" value="Genomic_DNA"/>
</dbReference>